<organism evidence="1 2">
    <name type="scientific">Paraprevotella xylaniphila YIT 11841</name>
    <dbReference type="NCBI Taxonomy" id="762982"/>
    <lineage>
        <taxon>Bacteria</taxon>
        <taxon>Pseudomonadati</taxon>
        <taxon>Bacteroidota</taxon>
        <taxon>Bacteroidia</taxon>
        <taxon>Bacteroidales</taxon>
        <taxon>Prevotellaceae</taxon>
        <taxon>Paraprevotella</taxon>
    </lineage>
</organism>
<reference evidence="1 2" key="1">
    <citation type="submission" date="2011-02" db="EMBL/GenBank/DDBJ databases">
        <authorList>
            <person name="Weinstock G."/>
            <person name="Sodergren E."/>
            <person name="Clifton S."/>
            <person name="Fulton L."/>
            <person name="Fulton B."/>
            <person name="Courtney L."/>
            <person name="Fronick C."/>
            <person name="Harrison M."/>
            <person name="Strong C."/>
            <person name="Farmer C."/>
            <person name="Delahaunty K."/>
            <person name="Markovic C."/>
            <person name="Hall O."/>
            <person name="Minx P."/>
            <person name="Tomlinson C."/>
            <person name="Mitreva M."/>
            <person name="Hou S."/>
            <person name="Chen J."/>
            <person name="Wollam A."/>
            <person name="Pepin K.H."/>
            <person name="Johnson M."/>
            <person name="Bhonagiri V."/>
            <person name="Zhang X."/>
            <person name="Suruliraj S."/>
            <person name="Warren W."/>
            <person name="Chinwalla A."/>
            <person name="Mardis E.R."/>
            <person name="Wilson R.K."/>
        </authorList>
    </citation>
    <scope>NUCLEOTIDE SEQUENCE [LARGE SCALE GENOMIC DNA]</scope>
    <source>
        <strain evidence="1 2">YIT 11841</strain>
    </source>
</reference>
<dbReference type="Proteomes" id="UP000005546">
    <property type="component" value="Unassembled WGS sequence"/>
</dbReference>
<dbReference type="EMBL" id="AFBR01000092">
    <property type="protein sequence ID" value="EGG50725.1"/>
    <property type="molecule type" value="Genomic_DNA"/>
</dbReference>
<sequence length="108" mass="11142">MKRFSIKGGVWRSNESLFRPTAVESNAVAVVSVNVPADGKLSPGVGDVSVITGGMLSLAVTANVSVSRETAVDAESCTAGLLSAVRGACPQTEDTPPCMNKMPSRMSE</sequence>
<dbReference type="HOGENOM" id="CLU_2194415_0_0_10"/>
<proteinExistence type="predicted"/>
<dbReference type="AlphaFoldDB" id="F3QY80"/>
<gene>
    <name evidence="1" type="ORF">HMPREF9442_03171</name>
</gene>
<name>F3QY80_9BACT</name>
<evidence type="ECO:0000313" key="2">
    <source>
        <dbReference type="Proteomes" id="UP000005546"/>
    </source>
</evidence>
<protein>
    <submittedName>
        <fullName evidence="1">Uncharacterized protein</fullName>
    </submittedName>
</protein>
<dbReference type="OrthoDB" id="9912058at2"/>
<accession>F3QY80</accession>
<evidence type="ECO:0000313" key="1">
    <source>
        <dbReference type="EMBL" id="EGG50725.1"/>
    </source>
</evidence>
<comment type="caution">
    <text evidence="1">The sequence shown here is derived from an EMBL/GenBank/DDBJ whole genome shotgun (WGS) entry which is preliminary data.</text>
</comment>
<dbReference type="STRING" id="762982.HMPREF9442_03171"/>
<keyword evidence="2" id="KW-1185">Reference proteome</keyword>